<keyword evidence="4" id="KW-1185">Reference proteome</keyword>
<dbReference type="Gene3D" id="1.20.1270.180">
    <property type="match status" value="1"/>
</dbReference>
<dbReference type="PANTHER" id="PTHR37549">
    <property type="entry name" value="LIPOPROTEIN LPRI"/>
    <property type="match status" value="1"/>
</dbReference>
<dbReference type="InterPro" id="IPR052755">
    <property type="entry name" value="Lysozyme_Inhibitor_LprI"/>
</dbReference>
<gene>
    <name evidence="3" type="ORF">LMG18101_01845</name>
</gene>
<name>A0ABN9JL86_9RALS</name>
<dbReference type="EMBL" id="CATZLL010000005">
    <property type="protein sequence ID" value="CAJ0813261.1"/>
    <property type="molecule type" value="Genomic_DNA"/>
</dbReference>
<dbReference type="Proteomes" id="UP001189757">
    <property type="component" value="Unassembled WGS sequence"/>
</dbReference>
<comment type="caution">
    <text evidence="3">The sequence shown here is derived from an EMBL/GenBank/DDBJ whole genome shotgun (WGS) entry which is preliminary data.</text>
</comment>
<evidence type="ECO:0000313" key="3">
    <source>
        <dbReference type="EMBL" id="CAJ0813261.1"/>
    </source>
</evidence>
<protein>
    <recommendedName>
        <fullName evidence="2">Lysozyme inhibitor LprI-like N-terminal domain-containing protein</fullName>
    </recommendedName>
</protein>
<keyword evidence="1" id="KW-0732">Signal</keyword>
<evidence type="ECO:0000256" key="1">
    <source>
        <dbReference type="SAM" id="SignalP"/>
    </source>
</evidence>
<evidence type="ECO:0000313" key="4">
    <source>
        <dbReference type="Proteomes" id="UP001189757"/>
    </source>
</evidence>
<dbReference type="NCBIfam" id="NF047539">
    <property type="entry name" value="XAC2610_fam"/>
    <property type="match status" value="1"/>
</dbReference>
<feature type="chain" id="PRO_5046807582" description="Lysozyme inhibitor LprI-like N-terminal domain-containing protein" evidence="1">
    <location>
        <begin position="26"/>
        <end position="333"/>
    </location>
</feature>
<reference evidence="3 4" key="1">
    <citation type="submission" date="2023-07" db="EMBL/GenBank/DDBJ databases">
        <authorList>
            <person name="Peeters C."/>
        </authorList>
    </citation>
    <scope>NUCLEOTIDE SEQUENCE [LARGE SCALE GENOMIC DNA]</scope>
    <source>
        <strain evidence="3 4">LMG 18101</strain>
    </source>
</reference>
<accession>A0ABN9JL86</accession>
<organism evidence="3 4">
    <name type="scientific">Ralstonia flaminis</name>
    <dbReference type="NCBI Taxonomy" id="3058597"/>
    <lineage>
        <taxon>Bacteria</taxon>
        <taxon>Pseudomonadati</taxon>
        <taxon>Pseudomonadota</taxon>
        <taxon>Betaproteobacteria</taxon>
        <taxon>Burkholderiales</taxon>
        <taxon>Burkholderiaceae</taxon>
        <taxon>Ralstonia</taxon>
    </lineage>
</organism>
<dbReference type="RefSeq" id="WP_316680871.1">
    <property type="nucleotide sequence ID" value="NZ_CATZLL010000005.1"/>
</dbReference>
<dbReference type="Pfam" id="PF07007">
    <property type="entry name" value="LprI"/>
    <property type="match status" value="1"/>
</dbReference>
<dbReference type="PANTHER" id="PTHR37549:SF1">
    <property type="entry name" value="LIPOPROTEIN LPRI"/>
    <property type="match status" value="1"/>
</dbReference>
<dbReference type="InterPro" id="IPR058087">
    <property type="entry name" value="XAC2610_dom"/>
</dbReference>
<dbReference type="InterPro" id="IPR009739">
    <property type="entry name" value="LprI-like_N"/>
</dbReference>
<feature type="signal peptide" evidence="1">
    <location>
        <begin position="1"/>
        <end position="25"/>
    </location>
</feature>
<feature type="domain" description="Lysozyme inhibitor LprI-like N-terminal" evidence="2">
    <location>
        <begin position="32"/>
        <end position="87"/>
    </location>
</feature>
<proteinExistence type="predicted"/>
<sequence>MTPISAIRPGVALAIALLTATSAHAASFDCGAARSPIEHAICNDTQLSALDSELANAYRAALNKHGADTDALKAGQREWLKQHALSSGEIDVAVLKTTYRARIDELQSQPEFPSSSAAVDGPVFSMKHIAKQHDFVLRMLEACPESNADRDATCEGPAQLLIYDKGQRTVRQTINLPAVFVTLPQGGKGPLVNSARLYDYQGVINVGDFNFDGQEDFGIQTGNNGSYGGPSYDIYLFNARTQRFVRNSEMTELILETLGFFEVDAKNKRLRTWAKSGCCYHERTVYAVERDVPVAIERRIDDAQGGGDKMKVTVETLVNGKWRSKVHYEPMPK</sequence>
<evidence type="ECO:0000259" key="2">
    <source>
        <dbReference type="Pfam" id="PF07007"/>
    </source>
</evidence>